<keyword evidence="6 8" id="KW-0413">Isomerase</keyword>
<dbReference type="NCBIfam" id="TIGR00652">
    <property type="entry name" value="DapF"/>
    <property type="match status" value="1"/>
</dbReference>
<feature type="binding site" evidence="8">
    <location>
        <begin position="260"/>
        <end position="261"/>
    </location>
    <ligand>
        <name>substrate</name>
    </ligand>
</feature>
<feature type="binding site" evidence="8">
    <location>
        <position position="81"/>
    </location>
    <ligand>
        <name>substrate</name>
    </ligand>
</feature>
<dbReference type="Pfam" id="PF01678">
    <property type="entry name" value="DAP_epimerase"/>
    <property type="match status" value="2"/>
</dbReference>
<dbReference type="GO" id="GO:0009089">
    <property type="term" value="P:lysine biosynthetic process via diaminopimelate"/>
    <property type="evidence" value="ECO:0007669"/>
    <property type="project" value="UniProtKB-UniRule"/>
</dbReference>
<keyword evidence="8" id="KW-0963">Cytoplasm</keyword>
<evidence type="ECO:0000256" key="9">
    <source>
        <dbReference type="PROSITE-ProRule" id="PRU10125"/>
    </source>
</evidence>
<feature type="active site" description="Proton acceptor" evidence="8">
    <location>
        <position position="270"/>
    </location>
</feature>
<evidence type="ECO:0000256" key="1">
    <source>
        <dbReference type="ARBA" id="ARBA00005196"/>
    </source>
</evidence>
<dbReference type="UniPathway" id="UPA00034">
    <property type="reaction ID" value="UER00025"/>
</dbReference>
<evidence type="ECO:0000256" key="6">
    <source>
        <dbReference type="ARBA" id="ARBA00023235"/>
    </source>
</evidence>
<accession>A0A379MPY4</accession>
<dbReference type="STRING" id="880526.GCA_000427365_00664"/>
<dbReference type="InterPro" id="IPR001653">
    <property type="entry name" value="DAP_epimerase_DapF"/>
</dbReference>
<dbReference type="InterPro" id="IPR018510">
    <property type="entry name" value="DAP_epimerase_AS"/>
</dbReference>
<dbReference type="PANTHER" id="PTHR31689">
    <property type="entry name" value="DIAMINOPIMELATE EPIMERASE, CHLOROPLASTIC"/>
    <property type="match status" value="1"/>
</dbReference>
<feature type="site" description="Could be important to modulate the pK values of the two catalytic cysteine residues" evidence="8">
    <location>
        <position position="209"/>
    </location>
</feature>
<comment type="similarity">
    <text evidence="2 8">Belongs to the diaminopimelate epimerase family.</text>
</comment>
<protein>
    <recommendedName>
        <fullName evidence="3 8">Diaminopimelate epimerase</fullName>
        <shortName evidence="8">DAP epimerase</shortName>
        <ecNumber evidence="3 8">5.1.1.7</ecNumber>
    </recommendedName>
    <alternativeName>
        <fullName evidence="8">PLP-independent amino acid racemase</fullName>
    </alternativeName>
</protein>
<evidence type="ECO:0000256" key="4">
    <source>
        <dbReference type="ARBA" id="ARBA00022605"/>
    </source>
</evidence>
<comment type="pathway">
    <text evidence="1 8">Amino-acid biosynthesis; L-lysine biosynthesis via DAP pathway; DL-2,6-diaminopimelate from LL-2,6-diaminopimelate: step 1/1.</text>
</comment>
<dbReference type="Gene3D" id="3.10.310.10">
    <property type="entry name" value="Diaminopimelate Epimerase, Chain A, domain 1"/>
    <property type="match status" value="2"/>
</dbReference>
<dbReference type="Proteomes" id="UP000255233">
    <property type="component" value="Unassembled WGS sequence"/>
</dbReference>
<evidence type="ECO:0000256" key="3">
    <source>
        <dbReference type="ARBA" id="ARBA00013080"/>
    </source>
</evidence>
<dbReference type="HAMAP" id="MF_00197">
    <property type="entry name" value="DAP_epimerase"/>
    <property type="match status" value="1"/>
</dbReference>
<comment type="catalytic activity">
    <reaction evidence="7 8">
        <text>(2S,6S)-2,6-diaminopimelate = meso-2,6-diaminopimelate</text>
        <dbReference type="Rhea" id="RHEA:15393"/>
        <dbReference type="ChEBI" id="CHEBI:57609"/>
        <dbReference type="ChEBI" id="CHEBI:57791"/>
        <dbReference type="EC" id="5.1.1.7"/>
    </reaction>
</comment>
<dbReference type="SUPFAM" id="SSF54506">
    <property type="entry name" value="Diaminopimelate epimerase-like"/>
    <property type="match status" value="2"/>
</dbReference>
<comment type="function">
    <text evidence="8">Catalyzes the stereoinversion of LL-2,6-diaminopimelate (L,L-DAP) to meso-diaminopimelate (meso-DAP), a precursor of L-lysine and an essential component of the bacterial peptidoglycan.</text>
</comment>
<dbReference type="AlphaFoldDB" id="A0A379MPY4"/>
<feature type="active site" description="Proton donor" evidence="8">
    <location>
        <position position="142"/>
    </location>
</feature>
<feature type="binding site" evidence="8">
    <location>
        <begin position="271"/>
        <end position="272"/>
    </location>
    <ligand>
        <name>substrate</name>
    </ligand>
</feature>
<proteinExistence type="inferred from homology"/>
<feature type="site" description="Could be important to modulate the pK values of the two catalytic cysteine residues" evidence="8">
    <location>
        <position position="260"/>
    </location>
</feature>
<evidence type="ECO:0000256" key="5">
    <source>
        <dbReference type="ARBA" id="ARBA00023154"/>
    </source>
</evidence>
<keyword evidence="4 8" id="KW-0028">Amino-acid biosynthesis</keyword>
<dbReference type="PANTHER" id="PTHR31689:SF0">
    <property type="entry name" value="DIAMINOPIMELATE EPIMERASE"/>
    <property type="match status" value="1"/>
</dbReference>
<evidence type="ECO:0000256" key="8">
    <source>
        <dbReference type="HAMAP-Rule" id="MF_00197"/>
    </source>
</evidence>
<dbReference type="PROSITE" id="PS01326">
    <property type="entry name" value="DAP_EPIMERASE"/>
    <property type="match status" value="1"/>
</dbReference>
<comment type="subunit">
    <text evidence="8">Homodimer.</text>
</comment>
<dbReference type="EMBL" id="UGVL01000001">
    <property type="protein sequence ID" value="SUE33573.1"/>
    <property type="molecule type" value="Genomic_DNA"/>
</dbReference>
<feature type="binding site" evidence="8">
    <location>
        <begin position="143"/>
        <end position="144"/>
    </location>
    <ligand>
        <name>substrate</name>
    </ligand>
</feature>
<name>A0A379MPY4_9BACT</name>
<evidence type="ECO:0000256" key="7">
    <source>
        <dbReference type="ARBA" id="ARBA00051712"/>
    </source>
</evidence>
<feature type="active site" evidence="9">
    <location>
        <position position="142"/>
    </location>
</feature>
<comment type="caution">
    <text evidence="8">Lacks conserved residue(s) required for the propagation of feature annotation.</text>
</comment>
<dbReference type="EC" id="5.1.1.7" evidence="3 8"/>
<dbReference type="GO" id="GO:0005829">
    <property type="term" value="C:cytosol"/>
    <property type="evidence" value="ECO:0007669"/>
    <property type="project" value="TreeGrafter"/>
</dbReference>
<feature type="binding site" evidence="8">
    <location>
        <position position="133"/>
    </location>
    <ligand>
        <name>substrate</name>
    </ligand>
</feature>
<keyword evidence="5 8" id="KW-0457">Lysine biosynthesis</keyword>
<gene>
    <name evidence="8 10" type="primary">dapF</name>
    <name evidence="10" type="ORF">NCTC11190_00782</name>
</gene>
<evidence type="ECO:0000313" key="10">
    <source>
        <dbReference type="EMBL" id="SUE33573.1"/>
    </source>
</evidence>
<sequence length="332" mass="36822">MIYICGGKYIRLYSILYARLIFSIFRPAPTPLSREKPQSPVPSGTAGPVREIIFRFRVKSYILTFADMKRIDFSKYQGAGNDFVLIDARAADPELTRDEVRRLCDRRFGIGADGLMTLENDPAGTDFYMRYYNSDGGESTMCGNGGRCIALFARHLGIGGRTERFRSSDGIHEAERLGDGQWKLKMIDVAQVRPLGDGRSWFVFTGSPHYVEFTDDVAQVDVAVRGAEIRRRAEFAAAGGTNVNFVQVLEPGRIRVRTFERGVEAETLACGTGVTAAVLATHRTRQPECRDFTVEAMGGILGVKFATRPDGSFSDIFLTGPAERVFTGRIEL</sequence>
<comment type="subcellular location">
    <subcellularLocation>
        <location evidence="8">Cytoplasm</location>
    </subcellularLocation>
</comment>
<evidence type="ECO:0000313" key="11">
    <source>
        <dbReference type="Proteomes" id="UP000255233"/>
    </source>
</evidence>
<evidence type="ECO:0000256" key="2">
    <source>
        <dbReference type="ARBA" id="ARBA00010219"/>
    </source>
</evidence>
<organism evidence="10 11">
    <name type="scientific">Rikenella microfusus</name>
    <dbReference type="NCBI Taxonomy" id="28139"/>
    <lineage>
        <taxon>Bacteria</taxon>
        <taxon>Pseudomonadati</taxon>
        <taxon>Bacteroidota</taxon>
        <taxon>Bacteroidia</taxon>
        <taxon>Bacteroidales</taxon>
        <taxon>Rikenellaceae</taxon>
        <taxon>Rikenella</taxon>
    </lineage>
</organism>
<keyword evidence="11" id="KW-1185">Reference proteome</keyword>
<reference evidence="10 11" key="1">
    <citation type="submission" date="2018-06" db="EMBL/GenBank/DDBJ databases">
        <authorList>
            <consortium name="Pathogen Informatics"/>
            <person name="Doyle S."/>
        </authorList>
    </citation>
    <scope>NUCLEOTIDE SEQUENCE [LARGE SCALE GENOMIC DNA]</scope>
    <source>
        <strain evidence="10 11">NCTC11190</strain>
    </source>
</reference>
<feature type="binding site" evidence="8">
    <location>
        <position position="242"/>
    </location>
    <ligand>
        <name>substrate</name>
    </ligand>
</feature>
<dbReference type="GO" id="GO:0008837">
    <property type="term" value="F:diaminopimelate epimerase activity"/>
    <property type="evidence" value="ECO:0007669"/>
    <property type="project" value="UniProtKB-UniRule"/>
</dbReference>